<reference evidence="1" key="1">
    <citation type="journal article" date="2019" name="bioRxiv">
        <title>The Genome of the Zebra Mussel, Dreissena polymorpha: A Resource for Invasive Species Research.</title>
        <authorList>
            <person name="McCartney M.A."/>
            <person name="Auch B."/>
            <person name="Kono T."/>
            <person name="Mallez S."/>
            <person name="Zhang Y."/>
            <person name="Obille A."/>
            <person name="Becker A."/>
            <person name="Abrahante J.E."/>
            <person name="Garbe J."/>
            <person name="Badalamenti J.P."/>
            <person name="Herman A."/>
            <person name="Mangelson H."/>
            <person name="Liachko I."/>
            <person name="Sullivan S."/>
            <person name="Sone E.D."/>
            <person name="Koren S."/>
            <person name="Silverstein K.A.T."/>
            <person name="Beckman K.B."/>
            <person name="Gohl D.M."/>
        </authorList>
    </citation>
    <scope>NUCLEOTIDE SEQUENCE</scope>
    <source>
        <strain evidence="1">Duluth1</strain>
        <tissue evidence="1">Whole animal</tissue>
    </source>
</reference>
<reference evidence="1" key="2">
    <citation type="submission" date="2020-11" db="EMBL/GenBank/DDBJ databases">
        <authorList>
            <person name="McCartney M.A."/>
            <person name="Auch B."/>
            <person name="Kono T."/>
            <person name="Mallez S."/>
            <person name="Becker A."/>
            <person name="Gohl D.M."/>
            <person name="Silverstein K.A.T."/>
            <person name="Koren S."/>
            <person name="Bechman K.B."/>
            <person name="Herman A."/>
            <person name="Abrahante J.E."/>
            <person name="Garbe J."/>
        </authorList>
    </citation>
    <scope>NUCLEOTIDE SEQUENCE</scope>
    <source>
        <strain evidence="1">Duluth1</strain>
        <tissue evidence="1">Whole animal</tissue>
    </source>
</reference>
<keyword evidence="2" id="KW-1185">Reference proteome</keyword>
<accession>A0A9D4QWT4</accession>
<dbReference type="AlphaFoldDB" id="A0A9D4QWT4"/>
<protein>
    <submittedName>
        <fullName evidence="1">Uncharacterized protein</fullName>
    </submittedName>
</protein>
<comment type="caution">
    <text evidence="1">The sequence shown here is derived from an EMBL/GenBank/DDBJ whole genome shotgun (WGS) entry which is preliminary data.</text>
</comment>
<dbReference type="Proteomes" id="UP000828390">
    <property type="component" value="Unassembled WGS sequence"/>
</dbReference>
<sequence>MIPIVNLIYLTENLSMASVTGLKNRPKADYDAYMGKLDKEAAGFMYDRTIGNPGKGIGYDRKMGNPGMVLKYSEYSANEFRFY</sequence>
<evidence type="ECO:0000313" key="2">
    <source>
        <dbReference type="Proteomes" id="UP000828390"/>
    </source>
</evidence>
<proteinExistence type="predicted"/>
<dbReference type="EMBL" id="JAIWYP010000003">
    <property type="protein sequence ID" value="KAH3846571.1"/>
    <property type="molecule type" value="Genomic_DNA"/>
</dbReference>
<evidence type="ECO:0000313" key="1">
    <source>
        <dbReference type="EMBL" id="KAH3846571.1"/>
    </source>
</evidence>
<gene>
    <name evidence="1" type="ORF">DPMN_088874</name>
</gene>
<name>A0A9D4QWT4_DREPO</name>
<organism evidence="1 2">
    <name type="scientific">Dreissena polymorpha</name>
    <name type="common">Zebra mussel</name>
    <name type="synonym">Mytilus polymorpha</name>
    <dbReference type="NCBI Taxonomy" id="45954"/>
    <lineage>
        <taxon>Eukaryota</taxon>
        <taxon>Metazoa</taxon>
        <taxon>Spiralia</taxon>
        <taxon>Lophotrochozoa</taxon>
        <taxon>Mollusca</taxon>
        <taxon>Bivalvia</taxon>
        <taxon>Autobranchia</taxon>
        <taxon>Heteroconchia</taxon>
        <taxon>Euheterodonta</taxon>
        <taxon>Imparidentia</taxon>
        <taxon>Neoheterodontei</taxon>
        <taxon>Myida</taxon>
        <taxon>Dreissenoidea</taxon>
        <taxon>Dreissenidae</taxon>
        <taxon>Dreissena</taxon>
    </lineage>
</organism>